<keyword evidence="2" id="KW-1185">Reference proteome</keyword>
<evidence type="ECO:0008006" key="3">
    <source>
        <dbReference type="Google" id="ProtNLM"/>
    </source>
</evidence>
<sequence length="45" mass="4990">MLRTITIGNYVSIQGHFVCNLPDGRTVIRVGDREFTGRPVMARAA</sequence>
<accession>A0ABW4EP62</accession>
<dbReference type="Proteomes" id="UP001597186">
    <property type="component" value="Unassembled WGS sequence"/>
</dbReference>
<organism evidence="1 2">
    <name type="scientific">Lacimonas salitolerans</name>
    <dbReference type="NCBI Taxonomy" id="1323750"/>
    <lineage>
        <taxon>Bacteria</taxon>
        <taxon>Pseudomonadati</taxon>
        <taxon>Pseudomonadota</taxon>
        <taxon>Alphaproteobacteria</taxon>
        <taxon>Rhodobacterales</taxon>
        <taxon>Paracoccaceae</taxon>
        <taxon>Lacimonas</taxon>
    </lineage>
</organism>
<dbReference type="RefSeq" id="WP_379919054.1">
    <property type="nucleotide sequence ID" value="NZ_JBHUDD010000160.1"/>
</dbReference>
<comment type="caution">
    <text evidence="1">The sequence shown here is derived from an EMBL/GenBank/DDBJ whole genome shotgun (WGS) entry which is preliminary data.</text>
</comment>
<dbReference type="EMBL" id="JBHUDD010000160">
    <property type="protein sequence ID" value="MFD1511658.1"/>
    <property type="molecule type" value="Genomic_DNA"/>
</dbReference>
<name>A0ABW4EP62_9RHOB</name>
<protein>
    <recommendedName>
        <fullName evidence="3">Translation initiation factor IF-2</fullName>
    </recommendedName>
</protein>
<evidence type="ECO:0000313" key="2">
    <source>
        <dbReference type="Proteomes" id="UP001597186"/>
    </source>
</evidence>
<reference evidence="2" key="1">
    <citation type="journal article" date="2019" name="Int. J. Syst. Evol. Microbiol.">
        <title>The Global Catalogue of Microorganisms (GCM) 10K type strain sequencing project: providing services to taxonomists for standard genome sequencing and annotation.</title>
        <authorList>
            <consortium name="The Broad Institute Genomics Platform"/>
            <consortium name="The Broad Institute Genome Sequencing Center for Infectious Disease"/>
            <person name="Wu L."/>
            <person name="Ma J."/>
        </authorList>
    </citation>
    <scope>NUCLEOTIDE SEQUENCE [LARGE SCALE GENOMIC DNA]</scope>
    <source>
        <strain evidence="2">CGMCC 1.12477</strain>
    </source>
</reference>
<gene>
    <name evidence="1" type="ORF">ACFTOW_19920</name>
</gene>
<proteinExistence type="predicted"/>
<evidence type="ECO:0000313" key="1">
    <source>
        <dbReference type="EMBL" id="MFD1511658.1"/>
    </source>
</evidence>